<feature type="chain" id="PRO_5038961890" description="DUF4352 domain-containing protein" evidence="1">
    <location>
        <begin position="18"/>
        <end position="182"/>
    </location>
</feature>
<dbReference type="AlphaFoldDB" id="A0A6G6WAV4"/>
<proteinExistence type="predicted"/>
<keyword evidence="3" id="KW-1185">Reference proteome</keyword>
<feature type="signal peptide" evidence="1">
    <location>
        <begin position="1"/>
        <end position="17"/>
    </location>
</feature>
<organism evidence="2 3">
    <name type="scientific">Nocardioides anomalus</name>
    <dbReference type="NCBI Taxonomy" id="2712223"/>
    <lineage>
        <taxon>Bacteria</taxon>
        <taxon>Bacillati</taxon>
        <taxon>Actinomycetota</taxon>
        <taxon>Actinomycetes</taxon>
        <taxon>Propionibacteriales</taxon>
        <taxon>Nocardioidaceae</taxon>
        <taxon>Nocardioides</taxon>
    </lineage>
</organism>
<name>A0A6G6WAV4_9ACTN</name>
<dbReference type="EMBL" id="CP049257">
    <property type="protein sequence ID" value="QIG42346.1"/>
    <property type="molecule type" value="Genomic_DNA"/>
</dbReference>
<sequence length="182" mass="19141">MKALVLALVLTAAAVVAHRTTPSEEEQVAPFVVAADAGDWGQARTVGARVDDVGLATRVTDGEWTGTTDGVWVVVAATAETTLRAASLDASLWLGDRRYDASDRPGDAALGAARLSPRLPVRGTLVFEVPAAALRADGGEARVRFATESDPRLDSVVEVPVDLTDLEPEALVELTAPERTTR</sequence>
<evidence type="ECO:0000313" key="2">
    <source>
        <dbReference type="EMBL" id="QIG42346.1"/>
    </source>
</evidence>
<dbReference type="KEGG" id="nano:G5V58_05800"/>
<evidence type="ECO:0000313" key="3">
    <source>
        <dbReference type="Proteomes" id="UP000502996"/>
    </source>
</evidence>
<dbReference type="RefSeq" id="WP_165229690.1">
    <property type="nucleotide sequence ID" value="NZ_CP049257.1"/>
</dbReference>
<keyword evidence="1" id="KW-0732">Signal</keyword>
<protein>
    <recommendedName>
        <fullName evidence="4">DUF4352 domain-containing protein</fullName>
    </recommendedName>
</protein>
<reference evidence="2 3" key="1">
    <citation type="submission" date="2020-02" db="EMBL/GenBank/DDBJ databases">
        <title>Full genome sequence of Nocardioides sp. R-3366.</title>
        <authorList>
            <person name="Im W.-T."/>
        </authorList>
    </citation>
    <scope>NUCLEOTIDE SEQUENCE [LARGE SCALE GENOMIC DNA]</scope>
    <source>
        <strain evidence="2 3">R-3366</strain>
    </source>
</reference>
<gene>
    <name evidence="2" type="ORF">G5V58_05800</name>
</gene>
<evidence type="ECO:0008006" key="4">
    <source>
        <dbReference type="Google" id="ProtNLM"/>
    </source>
</evidence>
<evidence type="ECO:0000256" key="1">
    <source>
        <dbReference type="SAM" id="SignalP"/>
    </source>
</evidence>
<accession>A0A6G6WAV4</accession>
<dbReference type="Proteomes" id="UP000502996">
    <property type="component" value="Chromosome"/>
</dbReference>